<dbReference type="AlphaFoldDB" id="A0A818T8R8"/>
<dbReference type="Proteomes" id="UP000663881">
    <property type="component" value="Unassembled WGS sequence"/>
</dbReference>
<accession>A0A818T8R8</accession>
<protein>
    <submittedName>
        <fullName evidence="1">Uncharacterized protein</fullName>
    </submittedName>
</protein>
<sequence>MEAEESSSINSENVRIAGLESQILNSQEITVRLNRELDSALLRITTLENVCSENQNDLHEKRLRIQQLND</sequence>
<gene>
    <name evidence="1" type="ORF">OKA104_LOCUS10949</name>
</gene>
<dbReference type="EMBL" id="CAJOAY010000497">
    <property type="protein sequence ID" value="CAF3678412.1"/>
    <property type="molecule type" value="Genomic_DNA"/>
</dbReference>
<feature type="non-terminal residue" evidence="1">
    <location>
        <position position="70"/>
    </location>
</feature>
<proteinExistence type="predicted"/>
<organism evidence="1 2">
    <name type="scientific">Adineta steineri</name>
    <dbReference type="NCBI Taxonomy" id="433720"/>
    <lineage>
        <taxon>Eukaryota</taxon>
        <taxon>Metazoa</taxon>
        <taxon>Spiralia</taxon>
        <taxon>Gnathifera</taxon>
        <taxon>Rotifera</taxon>
        <taxon>Eurotatoria</taxon>
        <taxon>Bdelloidea</taxon>
        <taxon>Adinetida</taxon>
        <taxon>Adinetidae</taxon>
        <taxon>Adineta</taxon>
    </lineage>
</organism>
<comment type="caution">
    <text evidence="1">The sequence shown here is derived from an EMBL/GenBank/DDBJ whole genome shotgun (WGS) entry which is preliminary data.</text>
</comment>
<name>A0A818T8R8_9BILA</name>
<evidence type="ECO:0000313" key="1">
    <source>
        <dbReference type="EMBL" id="CAF3678412.1"/>
    </source>
</evidence>
<evidence type="ECO:0000313" key="2">
    <source>
        <dbReference type="Proteomes" id="UP000663881"/>
    </source>
</evidence>
<reference evidence="1" key="1">
    <citation type="submission" date="2021-02" db="EMBL/GenBank/DDBJ databases">
        <authorList>
            <person name="Nowell W R."/>
        </authorList>
    </citation>
    <scope>NUCLEOTIDE SEQUENCE</scope>
</reference>